<proteinExistence type="predicted"/>
<dbReference type="EMBL" id="DYXG01000095">
    <property type="protein sequence ID" value="HJE97923.1"/>
    <property type="molecule type" value="Genomic_DNA"/>
</dbReference>
<reference evidence="1" key="2">
    <citation type="submission" date="2021-09" db="EMBL/GenBank/DDBJ databases">
        <authorList>
            <person name="Gilroy R."/>
        </authorList>
    </citation>
    <scope>NUCLEOTIDE SEQUENCE</scope>
    <source>
        <strain evidence="1">CHK174-6876</strain>
    </source>
</reference>
<accession>A0A921FCH6</accession>
<dbReference type="Proteomes" id="UP000707535">
    <property type="component" value="Unassembled WGS sequence"/>
</dbReference>
<name>A0A921FCH6_9LACO</name>
<protein>
    <submittedName>
        <fullName evidence="1">Uncharacterized protein</fullName>
    </submittedName>
</protein>
<reference evidence="1" key="1">
    <citation type="journal article" date="2021" name="PeerJ">
        <title>Extensive microbial diversity within the chicken gut microbiome revealed by metagenomics and culture.</title>
        <authorList>
            <person name="Gilroy R."/>
            <person name="Ravi A."/>
            <person name="Getino M."/>
            <person name="Pursley I."/>
            <person name="Horton D.L."/>
            <person name="Alikhan N.F."/>
            <person name="Baker D."/>
            <person name="Gharbi K."/>
            <person name="Hall N."/>
            <person name="Watson M."/>
            <person name="Adriaenssens E.M."/>
            <person name="Foster-Nyarko E."/>
            <person name="Jarju S."/>
            <person name="Secka A."/>
            <person name="Antonio M."/>
            <person name="Oren A."/>
            <person name="Chaudhuri R.R."/>
            <person name="La Ragione R."/>
            <person name="Hildebrand F."/>
            <person name="Pallen M.J."/>
        </authorList>
    </citation>
    <scope>NUCLEOTIDE SEQUENCE</scope>
    <source>
        <strain evidence="1">CHK174-6876</strain>
    </source>
</reference>
<comment type="caution">
    <text evidence="1">The sequence shown here is derived from an EMBL/GenBank/DDBJ whole genome shotgun (WGS) entry which is preliminary data.</text>
</comment>
<evidence type="ECO:0000313" key="1">
    <source>
        <dbReference type="EMBL" id="HJE97923.1"/>
    </source>
</evidence>
<gene>
    <name evidence="1" type="ORF">K8V00_09900</name>
</gene>
<dbReference type="AlphaFoldDB" id="A0A921FCH6"/>
<evidence type="ECO:0000313" key="2">
    <source>
        <dbReference type="Proteomes" id="UP000707535"/>
    </source>
</evidence>
<sequence>MSYFYALYHGETPLVIADSIQTIANYLNVSVKSAGWLCSASAHKRYEGHNANLVYKYEV</sequence>
<organism evidence="1 2">
    <name type="scientific">Ligilactobacillus acidipiscis</name>
    <dbReference type="NCBI Taxonomy" id="89059"/>
    <lineage>
        <taxon>Bacteria</taxon>
        <taxon>Bacillati</taxon>
        <taxon>Bacillota</taxon>
        <taxon>Bacilli</taxon>
        <taxon>Lactobacillales</taxon>
        <taxon>Lactobacillaceae</taxon>
        <taxon>Ligilactobacillus</taxon>
    </lineage>
</organism>